<dbReference type="InterPro" id="IPR002164">
    <property type="entry name" value="NAP_family"/>
</dbReference>
<keyword evidence="9" id="KW-1185">Reference proteome</keyword>
<dbReference type="GO" id="GO:0005737">
    <property type="term" value="C:cytoplasm"/>
    <property type="evidence" value="ECO:0007669"/>
    <property type="project" value="UniProtKB-SubCell"/>
</dbReference>
<evidence type="ECO:0000256" key="5">
    <source>
        <dbReference type="ARBA" id="ARBA00023242"/>
    </source>
</evidence>
<keyword evidence="4" id="KW-0963">Cytoplasm</keyword>
<dbReference type="FunFam" id="3.30.1120.90:FF:000005">
    <property type="entry name" value="Nucleosome assembly protein11"/>
    <property type="match status" value="1"/>
</dbReference>
<evidence type="ECO:0000256" key="4">
    <source>
        <dbReference type="ARBA" id="ARBA00022490"/>
    </source>
</evidence>
<name>A0A8S1F3W1_9PELO</name>
<dbReference type="PANTHER" id="PTHR11875">
    <property type="entry name" value="TESTIS-SPECIFIC Y-ENCODED PROTEIN"/>
    <property type="match status" value="1"/>
</dbReference>
<dbReference type="Gene3D" id="1.20.5.1500">
    <property type="match status" value="1"/>
</dbReference>
<dbReference type="GO" id="GO:0000724">
    <property type="term" value="P:double-strand break repair via homologous recombination"/>
    <property type="evidence" value="ECO:0007669"/>
    <property type="project" value="UniProtKB-ARBA"/>
</dbReference>
<comment type="similarity">
    <text evidence="3 6">Belongs to the nucleosome assembly protein (NAP) family.</text>
</comment>
<protein>
    <recommendedName>
        <fullName evidence="10">Nucleosome assembly protein</fullName>
    </recommendedName>
</protein>
<evidence type="ECO:0000313" key="9">
    <source>
        <dbReference type="Proteomes" id="UP000494206"/>
    </source>
</evidence>
<sequence length="320" mass="36759">MTLQSISAEMVEQMGQNLQGNHDVLGPLPKAVKKRVCALKSLQLKTIDIEAKFYERVQALEIEFEQLFKPLMEERRKIVTGEREPTDEEASEKLLYEADDAEIEDLYKNSLPDTDKKGIPDFWLNALRSHDMISETIQEHDVPILSFLTDITTTASLDPPSFTLEFHFAENQFFSNKVIKKTYDLEIIPTNNEEKYRYEGPSVVRAYADKIDWLDGKDVTKKVVKKKQKKGAAAGKFLTKTIKADSFFNFFDPPTAPTDKNEDEELDEESLQSDYELGQTIRDSIIPRAVLFYTGELLTDEMFDYGEDDEEYSGDEDEDN</sequence>
<evidence type="ECO:0000256" key="7">
    <source>
        <dbReference type="SAM" id="MobiDB-lite"/>
    </source>
</evidence>
<evidence type="ECO:0000313" key="8">
    <source>
        <dbReference type="EMBL" id="CAB3406602.1"/>
    </source>
</evidence>
<dbReference type="GO" id="GO:0005634">
    <property type="term" value="C:nucleus"/>
    <property type="evidence" value="ECO:0007669"/>
    <property type="project" value="UniProtKB-SubCell"/>
</dbReference>
<keyword evidence="5" id="KW-0539">Nucleus</keyword>
<dbReference type="Proteomes" id="UP000494206">
    <property type="component" value="Unassembled WGS sequence"/>
</dbReference>
<comment type="subcellular location">
    <subcellularLocation>
        <location evidence="2">Cytoplasm</location>
    </subcellularLocation>
    <subcellularLocation>
        <location evidence="1">Nucleus</location>
    </subcellularLocation>
</comment>
<gene>
    <name evidence="8" type="ORF">CBOVIS_LOCUS8656</name>
</gene>
<dbReference type="GO" id="GO:0006334">
    <property type="term" value="P:nucleosome assembly"/>
    <property type="evidence" value="ECO:0007669"/>
    <property type="project" value="InterPro"/>
</dbReference>
<dbReference type="SUPFAM" id="SSF143113">
    <property type="entry name" value="NAP-like"/>
    <property type="match status" value="1"/>
</dbReference>
<evidence type="ECO:0000256" key="6">
    <source>
        <dbReference type="RuleBase" id="RU003876"/>
    </source>
</evidence>
<dbReference type="InterPro" id="IPR037231">
    <property type="entry name" value="NAP-like_sf"/>
</dbReference>
<dbReference type="Gene3D" id="3.30.1120.90">
    <property type="entry name" value="Nucleosome assembly protein"/>
    <property type="match status" value="1"/>
</dbReference>
<dbReference type="FunFam" id="1.20.5.1500:FF:000001">
    <property type="entry name" value="Nucleosome assembly protein 1-like 1"/>
    <property type="match status" value="1"/>
</dbReference>
<reference evidence="8 9" key="1">
    <citation type="submission" date="2020-04" db="EMBL/GenBank/DDBJ databases">
        <authorList>
            <person name="Laetsch R D."/>
            <person name="Stevens L."/>
            <person name="Kumar S."/>
            <person name="Blaxter L. M."/>
        </authorList>
    </citation>
    <scope>NUCLEOTIDE SEQUENCE [LARGE SCALE GENOMIC DNA]</scope>
</reference>
<dbReference type="Pfam" id="PF00956">
    <property type="entry name" value="NAP"/>
    <property type="match status" value="1"/>
</dbReference>
<evidence type="ECO:0000256" key="2">
    <source>
        <dbReference type="ARBA" id="ARBA00004496"/>
    </source>
</evidence>
<evidence type="ECO:0000256" key="3">
    <source>
        <dbReference type="ARBA" id="ARBA00009947"/>
    </source>
</evidence>
<proteinExistence type="inferred from homology"/>
<dbReference type="AlphaFoldDB" id="A0A8S1F3W1"/>
<evidence type="ECO:0008006" key="10">
    <source>
        <dbReference type="Google" id="ProtNLM"/>
    </source>
</evidence>
<feature type="compositionally biased region" description="Acidic residues" evidence="7">
    <location>
        <begin position="261"/>
        <end position="271"/>
    </location>
</feature>
<accession>A0A8S1F3W1</accession>
<organism evidence="8 9">
    <name type="scientific">Caenorhabditis bovis</name>
    <dbReference type="NCBI Taxonomy" id="2654633"/>
    <lineage>
        <taxon>Eukaryota</taxon>
        <taxon>Metazoa</taxon>
        <taxon>Ecdysozoa</taxon>
        <taxon>Nematoda</taxon>
        <taxon>Chromadorea</taxon>
        <taxon>Rhabditida</taxon>
        <taxon>Rhabditina</taxon>
        <taxon>Rhabditomorpha</taxon>
        <taxon>Rhabditoidea</taxon>
        <taxon>Rhabditidae</taxon>
        <taxon>Peloderinae</taxon>
        <taxon>Caenorhabditis</taxon>
    </lineage>
</organism>
<dbReference type="EMBL" id="CADEPM010000005">
    <property type="protein sequence ID" value="CAB3406602.1"/>
    <property type="molecule type" value="Genomic_DNA"/>
</dbReference>
<dbReference type="OrthoDB" id="27325at2759"/>
<evidence type="ECO:0000256" key="1">
    <source>
        <dbReference type="ARBA" id="ARBA00004123"/>
    </source>
</evidence>
<feature type="region of interest" description="Disordered" evidence="7">
    <location>
        <begin position="253"/>
        <end position="272"/>
    </location>
</feature>
<dbReference type="GO" id="GO:0042393">
    <property type="term" value="F:histone binding"/>
    <property type="evidence" value="ECO:0007669"/>
    <property type="project" value="UniProtKB-ARBA"/>
</dbReference>
<comment type="caution">
    <text evidence="8">The sequence shown here is derived from an EMBL/GenBank/DDBJ whole genome shotgun (WGS) entry which is preliminary data.</text>
</comment>